<evidence type="ECO:0000313" key="6">
    <source>
        <dbReference type="EMBL" id="KAH1067053.1"/>
    </source>
</evidence>
<gene>
    <name evidence="6" type="ORF">J1N35_032040</name>
</gene>
<feature type="domain" description="PPIase cyclophilin-type" evidence="5">
    <location>
        <begin position="10"/>
        <end position="119"/>
    </location>
</feature>
<accession>A0A9D3V2H4</accession>
<dbReference type="PANTHER" id="PTHR11071:SF447">
    <property type="entry name" value="PEPTIDYL-PROLYL CIS-TRANS ISOMERASE CYP63"/>
    <property type="match status" value="1"/>
</dbReference>
<dbReference type="SUPFAM" id="SSF50891">
    <property type="entry name" value="Cyclophilin-like"/>
    <property type="match status" value="1"/>
</dbReference>
<evidence type="ECO:0000256" key="2">
    <source>
        <dbReference type="ARBA" id="ARBA00023110"/>
    </source>
</evidence>
<comment type="caution">
    <text evidence="6">The sequence shown here is derived from an EMBL/GenBank/DDBJ whole genome shotgun (WGS) entry which is preliminary data.</text>
</comment>
<dbReference type="Proteomes" id="UP000828251">
    <property type="component" value="Unassembled WGS sequence"/>
</dbReference>
<dbReference type="OrthoDB" id="999390at2759"/>
<organism evidence="6 7">
    <name type="scientific">Gossypium stocksii</name>
    <dbReference type="NCBI Taxonomy" id="47602"/>
    <lineage>
        <taxon>Eukaryota</taxon>
        <taxon>Viridiplantae</taxon>
        <taxon>Streptophyta</taxon>
        <taxon>Embryophyta</taxon>
        <taxon>Tracheophyta</taxon>
        <taxon>Spermatophyta</taxon>
        <taxon>Magnoliopsida</taxon>
        <taxon>eudicotyledons</taxon>
        <taxon>Gunneridae</taxon>
        <taxon>Pentapetalae</taxon>
        <taxon>rosids</taxon>
        <taxon>malvids</taxon>
        <taxon>Malvales</taxon>
        <taxon>Malvaceae</taxon>
        <taxon>Malvoideae</taxon>
        <taxon>Gossypium</taxon>
    </lineage>
</organism>
<keyword evidence="2 4" id="KW-0697">Rotamase</keyword>
<dbReference type="PROSITE" id="PS50072">
    <property type="entry name" value="CSA_PPIASE_2"/>
    <property type="match status" value="1"/>
</dbReference>
<dbReference type="Pfam" id="PF00160">
    <property type="entry name" value="Pro_isomerase"/>
    <property type="match status" value="1"/>
</dbReference>
<name>A0A9D3V2H4_9ROSI</name>
<dbReference type="EC" id="5.2.1.8" evidence="4"/>
<proteinExistence type="inferred from homology"/>
<dbReference type="PROSITE" id="PS00170">
    <property type="entry name" value="CSA_PPIASE_1"/>
    <property type="match status" value="1"/>
</dbReference>
<dbReference type="Gene3D" id="2.40.100.10">
    <property type="entry name" value="Cyclophilin-like"/>
    <property type="match status" value="1"/>
</dbReference>
<comment type="similarity">
    <text evidence="1 4">Belongs to the cyclophilin-type PPIase family.</text>
</comment>
<dbReference type="InterPro" id="IPR020892">
    <property type="entry name" value="Cyclophilin-type_PPIase_CS"/>
</dbReference>
<dbReference type="PANTHER" id="PTHR11071">
    <property type="entry name" value="PEPTIDYL-PROLYL CIS-TRANS ISOMERASE"/>
    <property type="match status" value="1"/>
</dbReference>
<comment type="catalytic activity">
    <reaction evidence="4">
        <text>[protein]-peptidylproline (omega=180) = [protein]-peptidylproline (omega=0)</text>
        <dbReference type="Rhea" id="RHEA:16237"/>
        <dbReference type="Rhea" id="RHEA-COMP:10747"/>
        <dbReference type="Rhea" id="RHEA-COMP:10748"/>
        <dbReference type="ChEBI" id="CHEBI:83833"/>
        <dbReference type="ChEBI" id="CHEBI:83834"/>
        <dbReference type="EC" id="5.2.1.8"/>
    </reaction>
</comment>
<dbReference type="GO" id="GO:0006457">
    <property type="term" value="P:protein folding"/>
    <property type="evidence" value="ECO:0007669"/>
    <property type="project" value="InterPro"/>
</dbReference>
<dbReference type="PRINTS" id="PR00153">
    <property type="entry name" value="CSAPPISMRASE"/>
</dbReference>
<evidence type="ECO:0000256" key="4">
    <source>
        <dbReference type="RuleBase" id="RU363019"/>
    </source>
</evidence>
<dbReference type="EMBL" id="JAIQCV010000009">
    <property type="protein sequence ID" value="KAH1067053.1"/>
    <property type="molecule type" value="Genomic_DNA"/>
</dbReference>
<dbReference type="GO" id="GO:0003755">
    <property type="term" value="F:peptidyl-prolyl cis-trans isomerase activity"/>
    <property type="evidence" value="ECO:0007669"/>
    <property type="project" value="UniProtKB-UniRule"/>
</dbReference>
<keyword evidence="7" id="KW-1185">Reference proteome</keyword>
<dbReference type="GO" id="GO:0016018">
    <property type="term" value="F:cyclosporin A binding"/>
    <property type="evidence" value="ECO:0007669"/>
    <property type="project" value="TreeGrafter"/>
</dbReference>
<dbReference type="InterPro" id="IPR029000">
    <property type="entry name" value="Cyclophilin-like_dom_sf"/>
</dbReference>
<evidence type="ECO:0000313" key="7">
    <source>
        <dbReference type="Proteomes" id="UP000828251"/>
    </source>
</evidence>
<protein>
    <recommendedName>
        <fullName evidence="4">Peptidyl-prolyl cis-trans isomerase</fullName>
        <shortName evidence="4">PPIase</shortName>
        <ecNumber evidence="4">5.2.1.8</ecNumber>
    </recommendedName>
</protein>
<comment type="function">
    <text evidence="4">PPIases accelerate the folding of proteins. It catalyzes the cis-trans isomerization of proline imidic peptide bonds in oligopeptides.</text>
</comment>
<reference evidence="6 7" key="1">
    <citation type="journal article" date="2021" name="Plant Biotechnol. J.">
        <title>Multi-omics assisted identification of the key and species-specific regulatory components of drought-tolerant mechanisms in Gossypium stocksii.</title>
        <authorList>
            <person name="Yu D."/>
            <person name="Ke L."/>
            <person name="Zhang D."/>
            <person name="Wu Y."/>
            <person name="Sun Y."/>
            <person name="Mei J."/>
            <person name="Sun J."/>
            <person name="Sun Y."/>
        </authorList>
    </citation>
    <scope>NUCLEOTIDE SEQUENCE [LARGE SCALE GENOMIC DNA]</scope>
    <source>
        <strain evidence="7">cv. E1</strain>
        <tissue evidence="6">Leaf</tissue>
    </source>
</reference>
<evidence type="ECO:0000259" key="5">
    <source>
        <dbReference type="PROSITE" id="PS50072"/>
    </source>
</evidence>
<dbReference type="InterPro" id="IPR002130">
    <property type="entry name" value="Cyclophilin-type_PPIase_dom"/>
</dbReference>
<keyword evidence="3 4" id="KW-0413">Isomerase</keyword>
<dbReference type="AlphaFoldDB" id="A0A9D3V2H4"/>
<evidence type="ECO:0000256" key="3">
    <source>
        <dbReference type="ARBA" id="ARBA00023235"/>
    </source>
</evidence>
<evidence type="ECO:0000256" key="1">
    <source>
        <dbReference type="ARBA" id="ARBA00007365"/>
    </source>
</evidence>
<dbReference type="GO" id="GO:0005737">
    <property type="term" value="C:cytoplasm"/>
    <property type="evidence" value="ECO:0007669"/>
    <property type="project" value="TreeGrafter"/>
</dbReference>
<sequence>MSKKKNSMVFFDVSIGGDLVERIIIELFADVVPKIAENFRALCTGKKGIGKSTGKPLHYKGTFFHRIIKGFMAQGGEFSKGNGMLAHSNAWKFCSVIFERLQTLCLTSKCMPRLVRKGL</sequence>